<sequence>MDETRIVKPKLILMKNSDDNNKKNFPLWVNFLIVFGIIGVLAAIALPSFFNQSAKVKATFMRMSIAGLMKTQAENYKKTGRFFAPNELSVSMASTLDKDNSYELQISLKSNTVALVTATPRRDGLVSYTGINFRDSYWICQSLQPSRTPPQVDRTDFTAVECPVGSTVLE</sequence>
<proteinExistence type="predicted"/>
<accession>A0A926UXE1</accession>
<name>A0A926UXE1_9CYAN</name>
<dbReference type="RefSeq" id="WP_190353348.1">
    <property type="nucleotide sequence ID" value="NZ_JACJPY010000176.1"/>
</dbReference>
<evidence type="ECO:0000256" key="1">
    <source>
        <dbReference type="SAM" id="Phobius"/>
    </source>
</evidence>
<keyword evidence="1" id="KW-0812">Transmembrane</keyword>
<reference evidence="2" key="2">
    <citation type="submission" date="2020-08" db="EMBL/GenBank/DDBJ databases">
        <authorList>
            <person name="Chen M."/>
            <person name="Teng W."/>
            <person name="Zhao L."/>
            <person name="Hu C."/>
            <person name="Zhou Y."/>
            <person name="Han B."/>
            <person name="Song L."/>
            <person name="Shu W."/>
        </authorList>
    </citation>
    <scope>NUCLEOTIDE SEQUENCE</scope>
    <source>
        <strain evidence="2">FACHB-1277</strain>
    </source>
</reference>
<comment type="caution">
    <text evidence="2">The sequence shown here is derived from an EMBL/GenBank/DDBJ whole genome shotgun (WGS) entry which is preliminary data.</text>
</comment>
<feature type="transmembrane region" description="Helical" evidence="1">
    <location>
        <begin position="27"/>
        <end position="50"/>
    </location>
</feature>
<reference evidence="2" key="1">
    <citation type="journal article" date="2015" name="ISME J.">
        <title>Draft Genome Sequence of Streptomyces incarnatus NRRL8089, which Produces the Nucleoside Antibiotic Sinefungin.</title>
        <authorList>
            <person name="Oshima K."/>
            <person name="Hattori M."/>
            <person name="Shimizu H."/>
            <person name="Fukuda K."/>
            <person name="Nemoto M."/>
            <person name="Inagaki K."/>
            <person name="Tamura T."/>
        </authorList>
    </citation>
    <scope>NUCLEOTIDE SEQUENCE</scope>
    <source>
        <strain evidence="2">FACHB-1277</strain>
    </source>
</reference>
<keyword evidence="3" id="KW-1185">Reference proteome</keyword>
<dbReference type="SUPFAM" id="SSF54523">
    <property type="entry name" value="Pili subunits"/>
    <property type="match status" value="1"/>
</dbReference>
<protein>
    <recommendedName>
        <fullName evidence="4">Pilin</fullName>
    </recommendedName>
</protein>
<evidence type="ECO:0000313" key="3">
    <source>
        <dbReference type="Proteomes" id="UP000631421"/>
    </source>
</evidence>
<dbReference type="Pfam" id="PF16734">
    <property type="entry name" value="Pilin_GH"/>
    <property type="match status" value="1"/>
</dbReference>
<keyword evidence="1" id="KW-1133">Transmembrane helix</keyword>
<dbReference type="InterPro" id="IPR031975">
    <property type="entry name" value="Pilin_GH"/>
</dbReference>
<evidence type="ECO:0008006" key="4">
    <source>
        <dbReference type="Google" id="ProtNLM"/>
    </source>
</evidence>
<organism evidence="2 3">
    <name type="scientific">Pseudanabaena cinerea FACHB-1277</name>
    <dbReference type="NCBI Taxonomy" id="2949581"/>
    <lineage>
        <taxon>Bacteria</taxon>
        <taxon>Bacillati</taxon>
        <taxon>Cyanobacteriota</taxon>
        <taxon>Cyanophyceae</taxon>
        <taxon>Pseudanabaenales</taxon>
        <taxon>Pseudanabaenaceae</taxon>
        <taxon>Pseudanabaena</taxon>
        <taxon>Pseudanabaena cinerea</taxon>
    </lineage>
</organism>
<dbReference type="Proteomes" id="UP000631421">
    <property type="component" value="Unassembled WGS sequence"/>
</dbReference>
<dbReference type="EMBL" id="JACJPY010000176">
    <property type="protein sequence ID" value="MBD2152895.1"/>
    <property type="molecule type" value="Genomic_DNA"/>
</dbReference>
<dbReference type="Gene3D" id="3.30.700.10">
    <property type="entry name" value="Glycoprotein, Type 4 Pilin"/>
    <property type="match status" value="1"/>
</dbReference>
<gene>
    <name evidence="2" type="ORF">H6F44_22690</name>
</gene>
<dbReference type="AlphaFoldDB" id="A0A926UXE1"/>
<evidence type="ECO:0000313" key="2">
    <source>
        <dbReference type="EMBL" id="MBD2152895.1"/>
    </source>
</evidence>
<keyword evidence="1" id="KW-0472">Membrane</keyword>
<dbReference type="InterPro" id="IPR045584">
    <property type="entry name" value="Pilin-like"/>
</dbReference>